<dbReference type="PANTHER" id="PTHR43646">
    <property type="entry name" value="GLYCOSYLTRANSFERASE"/>
    <property type="match status" value="1"/>
</dbReference>
<protein>
    <submittedName>
        <fullName evidence="7">Glycosyltransferase involved in cell wall biosynthesis</fullName>
    </submittedName>
</protein>
<keyword evidence="8" id="KW-1185">Reference proteome</keyword>
<reference evidence="7 8" key="1">
    <citation type="submission" date="2019-03" db="EMBL/GenBank/DDBJ databases">
        <title>Genomic Encyclopedia of Type Strains, Phase IV (KMG-IV): sequencing the most valuable type-strain genomes for metagenomic binning, comparative biology and taxonomic classification.</title>
        <authorList>
            <person name="Goeker M."/>
        </authorList>
    </citation>
    <scope>NUCLEOTIDE SEQUENCE [LARGE SCALE GENOMIC DNA]</scope>
    <source>
        <strain evidence="7 8">DSM 22362</strain>
    </source>
</reference>
<dbReference type="EMBL" id="SMBZ01000049">
    <property type="protein sequence ID" value="TCV08031.1"/>
    <property type="molecule type" value="Genomic_DNA"/>
</dbReference>
<dbReference type="Gene3D" id="3.90.550.10">
    <property type="entry name" value="Spore Coat Polysaccharide Biosynthesis Protein SpsA, Chain A"/>
    <property type="match status" value="1"/>
</dbReference>
<keyword evidence="4 7" id="KW-0808">Transferase</keyword>
<evidence type="ECO:0000256" key="1">
    <source>
        <dbReference type="ARBA" id="ARBA00004236"/>
    </source>
</evidence>
<dbReference type="OrthoDB" id="1016922at2"/>
<feature type="domain" description="Glycosyltransferase 2-like" evidence="6">
    <location>
        <begin position="42"/>
        <end position="149"/>
    </location>
</feature>
<keyword evidence="2" id="KW-1003">Cell membrane</keyword>
<comment type="subcellular location">
    <subcellularLocation>
        <location evidence="1">Cell membrane</location>
    </subcellularLocation>
</comment>
<dbReference type="GO" id="GO:0005886">
    <property type="term" value="C:plasma membrane"/>
    <property type="evidence" value="ECO:0007669"/>
    <property type="project" value="UniProtKB-SubCell"/>
</dbReference>
<dbReference type="GO" id="GO:0016757">
    <property type="term" value="F:glycosyltransferase activity"/>
    <property type="evidence" value="ECO:0007669"/>
    <property type="project" value="UniProtKB-KW"/>
</dbReference>
<evidence type="ECO:0000313" key="7">
    <source>
        <dbReference type="EMBL" id="TCV08031.1"/>
    </source>
</evidence>
<dbReference type="InterPro" id="IPR029044">
    <property type="entry name" value="Nucleotide-diphossugar_trans"/>
</dbReference>
<evidence type="ECO:0000256" key="3">
    <source>
        <dbReference type="ARBA" id="ARBA00022676"/>
    </source>
</evidence>
<evidence type="ECO:0000256" key="2">
    <source>
        <dbReference type="ARBA" id="ARBA00022475"/>
    </source>
</evidence>
<evidence type="ECO:0000259" key="6">
    <source>
        <dbReference type="Pfam" id="PF00535"/>
    </source>
</evidence>
<comment type="caution">
    <text evidence="7">The sequence shown here is derived from an EMBL/GenBank/DDBJ whole genome shotgun (WGS) entry which is preliminary data.</text>
</comment>
<name>A0A4R3VMW5_9SPHI</name>
<dbReference type="SUPFAM" id="SSF53448">
    <property type="entry name" value="Nucleotide-diphospho-sugar transferases"/>
    <property type="match status" value="1"/>
</dbReference>
<dbReference type="CDD" id="cd00761">
    <property type="entry name" value="Glyco_tranf_GTA_type"/>
    <property type="match status" value="1"/>
</dbReference>
<dbReference type="InterPro" id="IPR001173">
    <property type="entry name" value="Glyco_trans_2-like"/>
</dbReference>
<organism evidence="7 8">
    <name type="scientific">Sphingobacterium alimentarium</name>
    <dbReference type="NCBI Taxonomy" id="797292"/>
    <lineage>
        <taxon>Bacteria</taxon>
        <taxon>Pseudomonadati</taxon>
        <taxon>Bacteroidota</taxon>
        <taxon>Sphingobacteriia</taxon>
        <taxon>Sphingobacteriales</taxon>
        <taxon>Sphingobacteriaceae</taxon>
        <taxon>Sphingobacterium</taxon>
    </lineage>
</organism>
<dbReference type="Pfam" id="PF00535">
    <property type="entry name" value="Glycos_transf_2"/>
    <property type="match status" value="1"/>
</dbReference>
<evidence type="ECO:0000256" key="4">
    <source>
        <dbReference type="ARBA" id="ARBA00022679"/>
    </source>
</evidence>
<keyword evidence="3" id="KW-0328">Glycosyltransferase</keyword>
<accession>A0A4R3VMW5</accession>
<dbReference type="Proteomes" id="UP000295197">
    <property type="component" value="Unassembled WGS sequence"/>
</dbReference>
<evidence type="ECO:0000256" key="5">
    <source>
        <dbReference type="ARBA" id="ARBA00023136"/>
    </source>
</evidence>
<dbReference type="RefSeq" id="WP_132778733.1">
    <property type="nucleotide sequence ID" value="NZ_SMBZ01000049.1"/>
</dbReference>
<proteinExistence type="predicted"/>
<dbReference type="AlphaFoldDB" id="A0A4R3VMW5"/>
<dbReference type="PANTHER" id="PTHR43646:SF2">
    <property type="entry name" value="GLYCOSYLTRANSFERASE 2-LIKE DOMAIN-CONTAINING PROTEIN"/>
    <property type="match status" value="1"/>
</dbReference>
<sequence length="286" mass="33002">MKPWYKPYLELYEQDFNAMSRDLIQQVKVRLKIFEHENPIVSLVVIAYNEQERVLSCLWSLSHQICEVPMELIVINNNSKDKTEEALKMLDVVYFNEPQQGPGYARQCGLEKAKGKYVICIDADTMYPAHYVSTHLKALKRQGVSCACSLWSFLPRPGQSRISLVLYEGLRDFYLRMQFIKRPELCVRGMVFSFCKEFAQKEGFRTDIKRGEDGSLALALKKYGRIVFIGSRKARAITGYGTLKADGSLFNSFIYRLKKAFKSVPSLFFGKSAYQDEQSNMIRKSK</sequence>
<gene>
    <name evidence="7" type="ORF">EDC17_104917</name>
</gene>
<evidence type="ECO:0000313" key="8">
    <source>
        <dbReference type="Proteomes" id="UP000295197"/>
    </source>
</evidence>
<keyword evidence="5" id="KW-0472">Membrane</keyword>